<dbReference type="InterPro" id="IPR001128">
    <property type="entry name" value="Cyt_P450"/>
</dbReference>
<keyword evidence="5" id="KW-1185">Reference proteome</keyword>
<gene>
    <name evidence="4" type="ORF">GCM10010430_37710</name>
</gene>
<keyword evidence="2" id="KW-0408">Iron</keyword>
<name>A0ABP5R4F9_9ACTN</name>
<dbReference type="CDD" id="cd11029">
    <property type="entry name" value="CYP107-like"/>
    <property type="match status" value="1"/>
</dbReference>
<dbReference type="PANTHER" id="PTHR46696">
    <property type="entry name" value="P450, PUTATIVE (EUROFUNG)-RELATED"/>
    <property type="match status" value="1"/>
</dbReference>
<dbReference type="InterPro" id="IPR036396">
    <property type="entry name" value="Cyt_P450_sf"/>
</dbReference>
<evidence type="ECO:0000256" key="2">
    <source>
        <dbReference type="RuleBase" id="RU000461"/>
    </source>
</evidence>
<feature type="region of interest" description="Disordered" evidence="3">
    <location>
        <begin position="1"/>
        <end position="40"/>
    </location>
</feature>
<dbReference type="SUPFAM" id="SSF48264">
    <property type="entry name" value="Cytochrome P450"/>
    <property type="match status" value="1"/>
</dbReference>
<proteinExistence type="inferred from homology"/>
<evidence type="ECO:0000313" key="5">
    <source>
        <dbReference type="Proteomes" id="UP001500305"/>
    </source>
</evidence>
<keyword evidence="2" id="KW-0560">Oxidoreductase</keyword>
<accession>A0ABP5R4F9</accession>
<keyword evidence="2" id="KW-0503">Monooxygenase</keyword>
<dbReference type="Proteomes" id="UP001500305">
    <property type="component" value="Unassembled WGS sequence"/>
</dbReference>
<reference evidence="5" key="1">
    <citation type="journal article" date="2019" name="Int. J. Syst. Evol. Microbiol.">
        <title>The Global Catalogue of Microorganisms (GCM) 10K type strain sequencing project: providing services to taxonomists for standard genome sequencing and annotation.</title>
        <authorList>
            <consortium name="The Broad Institute Genomics Platform"/>
            <consortium name="The Broad Institute Genome Sequencing Center for Infectious Disease"/>
            <person name="Wu L."/>
            <person name="Ma J."/>
        </authorList>
    </citation>
    <scope>NUCLEOTIDE SEQUENCE [LARGE SCALE GENOMIC DNA]</scope>
    <source>
        <strain evidence="5">JCM 7356</strain>
    </source>
</reference>
<dbReference type="InterPro" id="IPR002397">
    <property type="entry name" value="Cyt_P450_B"/>
</dbReference>
<dbReference type="Pfam" id="PF00067">
    <property type="entry name" value="p450"/>
    <property type="match status" value="1"/>
</dbReference>
<comment type="similarity">
    <text evidence="1 2">Belongs to the cytochrome P450 family.</text>
</comment>
<dbReference type="PANTHER" id="PTHR46696:SF1">
    <property type="entry name" value="CYTOCHROME P450 YJIB-RELATED"/>
    <property type="match status" value="1"/>
</dbReference>
<comment type="caution">
    <text evidence="4">The sequence shown here is derived from an EMBL/GenBank/DDBJ whole genome shotgun (WGS) entry which is preliminary data.</text>
</comment>
<keyword evidence="2" id="KW-0349">Heme</keyword>
<protein>
    <submittedName>
        <fullName evidence="4">Cytochrome P450</fullName>
    </submittedName>
</protein>
<dbReference type="EMBL" id="BAAATR010000015">
    <property type="protein sequence ID" value="GAA2251178.1"/>
    <property type="molecule type" value="Genomic_DNA"/>
</dbReference>
<evidence type="ECO:0000313" key="4">
    <source>
        <dbReference type="EMBL" id="GAA2251178.1"/>
    </source>
</evidence>
<evidence type="ECO:0000256" key="1">
    <source>
        <dbReference type="ARBA" id="ARBA00010617"/>
    </source>
</evidence>
<dbReference type="PRINTS" id="PR00359">
    <property type="entry name" value="BP450"/>
</dbReference>
<dbReference type="Gene3D" id="1.10.630.10">
    <property type="entry name" value="Cytochrome P450"/>
    <property type="match status" value="1"/>
</dbReference>
<sequence>MNPTDTVGETRTAAGPVGPGDPAADPEGPGDLTAEMHTPEFRRDPYPLYARMRRECPVHRSPQGIWYLTRYADVEAALGDLRLSNDRDRVTRALGALGGNPKELSRLTSRLGRVMTNTDPPDHARLRKLVNKAFTARRVEALRERVQAIVDGLLDRAVAAGPAMDLIEAVASPLPLSVVCELFGIPPEDRSRVKTWFRRLGSLTQDIVQAEAAIDEFEEYLSRLIRQRRADPGEDLISALVTAQARGDQLTDAELLSTCFVLVTAGDETTTHLIGNGTLALLRHPDQLARLRDEPSLIRTAVDELVRYDTPTQAIIRVAAEDVPIGGETLREGELVFLSLGSTNRDPERFDDPDRLDLSRPGNRHLSFGNGPHFCLGGPLAKLQAELAIGTLVRRLPQLRLADGAVLEWRPNPLQRRLSALTLTY</sequence>
<organism evidence="4 5">
    <name type="scientific">Kitasatospora cystarginea</name>
    <dbReference type="NCBI Taxonomy" id="58350"/>
    <lineage>
        <taxon>Bacteria</taxon>
        <taxon>Bacillati</taxon>
        <taxon>Actinomycetota</taxon>
        <taxon>Actinomycetes</taxon>
        <taxon>Kitasatosporales</taxon>
        <taxon>Streptomycetaceae</taxon>
        <taxon>Kitasatospora</taxon>
    </lineage>
</organism>
<dbReference type="InterPro" id="IPR017972">
    <property type="entry name" value="Cyt_P450_CS"/>
</dbReference>
<dbReference type="PROSITE" id="PS00086">
    <property type="entry name" value="CYTOCHROME_P450"/>
    <property type="match status" value="1"/>
</dbReference>
<evidence type="ECO:0000256" key="3">
    <source>
        <dbReference type="SAM" id="MobiDB-lite"/>
    </source>
</evidence>
<dbReference type="RefSeq" id="WP_344637584.1">
    <property type="nucleotide sequence ID" value="NZ_BAAATR010000015.1"/>
</dbReference>
<keyword evidence="2" id="KW-0479">Metal-binding</keyword>
<feature type="compositionally biased region" description="Low complexity" evidence="3">
    <location>
        <begin position="13"/>
        <end position="31"/>
    </location>
</feature>